<organism evidence="5 6">
    <name type="scientific">Diacronema lutheri</name>
    <name type="common">Unicellular marine alga</name>
    <name type="synonym">Monochrysis lutheri</name>
    <dbReference type="NCBI Taxonomy" id="2081491"/>
    <lineage>
        <taxon>Eukaryota</taxon>
        <taxon>Haptista</taxon>
        <taxon>Haptophyta</taxon>
        <taxon>Pavlovophyceae</taxon>
        <taxon>Pavlovales</taxon>
        <taxon>Pavlovaceae</taxon>
        <taxon>Diacronema</taxon>
    </lineage>
</organism>
<dbReference type="InterPro" id="IPR036872">
    <property type="entry name" value="CH_dom_sf"/>
</dbReference>
<dbReference type="AlphaFoldDB" id="A0A8J5X695"/>
<keyword evidence="6" id="KW-1185">Reference proteome</keyword>
<dbReference type="SUPFAM" id="SSF47576">
    <property type="entry name" value="Calponin-homology domain, CH-domain"/>
    <property type="match status" value="2"/>
</dbReference>
<dbReference type="InterPro" id="IPR039959">
    <property type="entry name" value="Fimbrin/Plastin"/>
</dbReference>
<feature type="domain" description="Calponin-homology (CH)" evidence="4">
    <location>
        <begin position="467"/>
        <end position="573"/>
    </location>
</feature>
<feature type="domain" description="Calponin-homology (CH)" evidence="4">
    <location>
        <begin position="642"/>
        <end position="819"/>
    </location>
</feature>
<protein>
    <recommendedName>
        <fullName evidence="4">Calponin-homology (CH) domain-containing protein</fullName>
    </recommendedName>
</protein>
<dbReference type="PROSITE" id="PS50021">
    <property type="entry name" value="CH"/>
    <property type="match status" value="4"/>
</dbReference>
<comment type="caution">
    <text evidence="5">The sequence shown here is derived from an EMBL/GenBank/DDBJ whole genome shotgun (WGS) entry which is preliminary data.</text>
</comment>
<name>A0A8J5X695_DIALT</name>
<reference evidence="5" key="1">
    <citation type="submission" date="2021-05" db="EMBL/GenBank/DDBJ databases">
        <title>The genome of the haptophyte Pavlova lutheri (Diacronema luteri, Pavlovales) - a model for lipid biosynthesis in eukaryotic algae.</title>
        <authorList>
            <person name="Hulatt C.J."/>
            <person name="Posewitz M.C."/>
        </authorList>
    </citation>
    <scope>NUCLEOTIDE SEQUENCE</scope>
    <source>
        <strain evidence="5">NIVA-4/92</strain>
    </source>
</reference>
<feature type="compositionally biased region" description="Basic and acidic residues" evidence="3">
    <location>
        <begin position="1"/>
        <end position="15"/>
    </location>
</feature>
<feature type="compositionally biased region" description="Pro residues" evidence="3">
    <location>
        <begin position="858"/>
        <end position="874"/>
    </location>
</feature>
<dbReference type="GO" id="GO:0032432">
    <property type="term" value="C:actin filament bundle"/>
    <property type="evidence" value="ECO:0007669"/>
    <property type="project" value="TreeGrafter"/>
</dbReference>
<dbReference type="GO" id="GO:0051017">
    <property type="term" value="P:actin filament bundle assembly"/>
    <property type="evidence" value="ECO:0007669"/>
    <property type="project" value="InterPro"/>
</dbReference>
<gene>
    <name evidence="5" type="ORF">KFE25_014443</name>
</gene>
<evidence type="ECO:0000313" key="5">
    <source>
        <dbReference type="EMBL" id="KAG8457018.1"/>
    </source>
</evidence>
<evidence type="ECO:0000256" key="1">
    <source>
        <dbReference type="ARBA" id="ARBA00022737"/>
    </source>
</evidence>
<dbReference type="OrthoDB" id="431378at2759"/>
<evidence type="ECO:0000256" key="3">
    <source>
        <dbReference type="SAM" id="MobiDB-lite"/>
    </source>
</evidence>
<feature type="region of interest" description="Disordered" evidence="3">
    <location>
        <begin position="1"/>
        <end position="28"/>
    </location>
</feature>
<dbReference type="PANTHER" id="PTHR19961:SF18">
    <property type="entry name" value="FI19014P1"/>
    <property type="match status" value="1"/>
</dbReference>
<dbReference type="PANTHER" id="PTHR19961">
    <property type="entry name" value="FIMBRIN/PLASTIN"/>
    <property type="match status" value="1"/>
</dbReference>
<dbReference type="GO" id="GO:0051015">
    <property type="term" value="F:actin filament binding"/>
    <property type="evidence" value="ECO:0007669"/>
    <property type="project" value="InterPro"/>
</dbReference>
<accession>A0A8J5X695</accession>
<feature type="domain" description="Calponin-homology (CH)" evidence="4">
    <location>
        <begin position="920"/>
        <end position="1035"/>
    </location>
</feature>
<feature type="domain" description="Calponin-homology (CH)" evidence="4">
    <location>
        <begin position="292"/>
        <end position="439"/>
    </location>
</feature>
<evidence type="ECO:0000259" key="4">
    <source>
        <dbReference type="PROSITE" id="PS50021"/>
    </source>
</evidence>
<dbReference type="GO" id="GO:0051639">
    <property type="term" value="P:actin filament network formation"/>
    <property type="evidence" value="ECO:0007669"/>
    <property type="project" value="TreeGrafter"/>
</dbReference>
<dbReference type="CDD" id="cd21220">
    <property type="entry name" value="CH_PLS_FIM_rpt4"/>
    <property type="match status" value="1"/>
</dbReference>
<proteinExistence type="predicted"/>
<dbReference type="GO" id="GO:0005884">
    <property type="term" value="C:actin filament"/>
    <property type="evidence" value="ECO:0007669"/>
    <property type="project" value="TreeGrafter"/>
</dbReference>
<feature type="region of interest" description="Disordered" evidence="3">
    <location>
        <begin position="84"/>
        <end position="114"/>
    </location>
</feature>
<dbReference type="Pfam" id="PF00307">
    <property type="entry name" value="CH"/>
    <property type="match status" value="4"/>
</dbReference>
<dbReference type="InterPro" id="IPR001715">
    <property type="entry name" value="CH_dom"/>
</dbReference>
<feature type="region of interest" description="Disordered" evidence="3">
    <location>
        <begin position="852"/>
        <end position="874"/>
    </location>
</feature>
<sequence length="1040" mass="108560">MGSVRERMAQFERRPGVGGELDSTRLSRMNSATSDIARRISLLEVPTSRHVPSAGLKAAAEAVTPPPQAAPRHPRGVFLPLHVRTPETSPRGGSARPLDADDSPRAAPGFKKGWRIASPKSPAAAAAPLADAASSYELGAAFRSCELNNEGTIPVRELGFGLAVLVGASLHPSEPEAALHAAGLRDATRLTLEQFGSCARELGRARREAAAAAGVQRRLTAVHATATARDENAEPAGFNVGARLGRAPALGGGGGGGNAAKPQPGARPAKELSSQLLKVHSMHAGTVHSFAQEEAAAFSRYLSAALSDDSDVSELLPISSDPASLELFEKVRDGVLLCKLVNLAQPDAIDERAINTTRRLRAAAGSGGGGAMPAAGGETAVPPAAPRLSLFQLTENHNLAISAAKAIGCHVINIDASDMLSGTPHLVLGLMWQLVKMALLASVNLSAHPGLAVLLRDGEQLSEFSELCAEHVLLRWLNWHLDEAGRAERVRNFGKDIADSVAYTVLLHRICPESVGASLAPLDEPDAYARAEAVVETAARLGDVSFAISARDITAGNEKLNLAFVAALFNAAPGLALISADEAAKLAALRAAEEDAAAAAAIAASLVATSATLERAAQPVSGLGGVLHARAAAERERLLEESREERAFRMWLNSLGIDRFVGYLFDDCRDGAVLLQAMDVLKPSIVRWRARVNRRPRTVYEIVENANYAVEICAQPELVDAAGAAAARAAAQEADALAAHAPRASLGGGRLRDEGGRMSYGCGALPGAGGGFGAPGAPPGGAAGDGFGLSLVGVGGKDLHDGNRMYILAVIWQLMRYHLLHFIALSFEQAAIKKRARDLAPREGVDGAEAFGARAGALPPPPPPPVDVGSLSPPPPFGAGVATNGLLSPGAHAAADAAARREAAAAARAAAAPRAPGYEPITEEDVLRWANEAVARAGSTRRIDSFRERSLCTGRFLIELLAAVEPRSVDPSLVQPVEWDLVKGAEADACALNAKYAISVARKMGAAVFCLWEDVVEVRPKLVFAFVAALMARQLELQLD</sequence>
<dbReference type="Gene3D" id="1.10.418.10">
    <property type="entry name" value="Calponin-like domain"/>
    <property type="match status" value="5"/>
</dbReference>
<keyword evidence="1" id="KW-0677">Repeat</keyword>
<dbReference type="Proteomes" id="UP000751190">
    <property type="component" value="Unassembled WGS sequence"/>
</dbReference>
<evidence type="ECO:0000313" key="6">
    <source>
        <dbReference type="Proteomes" id="UP000751190"/>
    </source>
</evidence>
<dbReference type="SMART" id="SM00033">
    <property type="entry name" value="CH"/>
    <property type="match status" value="4"/>
</dbReference>
<keyword evidence="2" id="KW-0009">Actin-binding</keyword>
<dbReference type="EMBL" id="JAGTXO010000089">
    <property type="protein sequence ID" value="KAG8457018.1"/>
    <property type="molecule type" value="Genomic_DNA"/>
</dbReference>
<dbReference type="GO" id="GO:0005737">
    <property type="term" value="C:cytoplasm"/>
    <property type="evidence" value="ECO:0007669"/>
    <property type="project" value="TreeGrafter"/>
</dbReference>
<evidence type="ECO:0000256" key="2">
    <source>
        <dbReference type="ARBA" id="ARBA00023203"/>
    </source>
</evidence>